<dbReference type="AlphaFoldDB" id="A0A6I8VC35"/>
<feature type="region of interest" description="Disordered" evidence="1">
    <location>
        <begin position="1"/>
        <end position="32"/>
    </location>
</feature>
<dbReference type="GO" id="GO:0005634">
    <property type="term" value="C:nucleus"/>
    <property type="evidence" value="ECO:0007669"/>
    <property type="project" value="TreeGrafter"/>
</dbReference>
<dbReference type="RefSeq" id="XP_015038184.2">
    <property type="nucleotide sequence ID" value="XM_015182698.2"/>
</dbReference>
<dbReference type="RefSeq" id="XP_015038185.2">
    <property type="nucleotide sequence ID" value="XM_015182699.2"/>
</dbReference>
<dbReference type="InterPro" id="IPR041899">
    <property type="entry name" value="MAGE_WH2"/>
</dbReference>
<sequence length="241" mass="27811">MASTSRAGRAGTSRSGRKATQSSQSQQPEDLTEIDDKVRTILKYILDHSAAKIPMKEKDLVPLAGTKPELHSRLPVVAKQLAERYGIRLHQLNDATKMYICMAEAPMASIHELTTEQRPQLTLLFLVLMYIFLRQMRVEDTKLYAMLAMLGIRVDEDHAYFGSNLRKQIEDTFVKQRYVKRERSQPDSAYEEVKTYFIWGLRAKAEFTYEQIVEFSSQILKQHPTNFSELLEIAKSYDNNN</sequence>
<proteinExistence type="predicted"/>
<dbReference type="FunFam" id="1.10.10.1210:FF:000001">
    <property type="entry name" value="melanoma-associated antigen D1"/>
    <property type="match status" value="1"/>
</dbReference>
<dbReference type="PANTHER" id="PTHR11736:SF14">
    <property type="entry name" value="NSE3 HOMOLOG, SMC5-SMC6 COMPLEX COMPONENT"/>
    <property type="match status" value="1"/>
</dbReference>
<accession>A0A6I8VC35</accession>
<feature type="domain" description="MAGE" evidence="2">
    <location>
        <begin position="34"/>
        <end position="234"/>
    </location>
</feature>
<evidence type="ECO:0000313" key="3">
    <source>
        <dbReference type="Proteomes" id="UP000001819"/>
    </source>
</evidence>
<dbReference type="InterPro" id="IPR037445">
    <property type="entry name" value="MAGE"/>
</dbReference>
<dbReference type="KEGG" id="dpo:4802927"/>
<reference evidence="3" key="1">
    <citation type="submission" date="2024-06" db="UniProtKB">
        <authorList>
            <consortium name="RefSeq"/>
        </authorList>
    </citation>
    <scope>NUCLEOTIDE SEQUENCE [LARGE SCALE GENOMIC DNA]</scope>
    <source>
        <strain evidence="3">MV2-25</strain>
    </source>
</reference>
<dbReference type="Gene3D" id="1.10.10.1210">
    <property type="entry name" value="MAGE homology domain, winged helix WH2 motif"/>
    <property type="match status" value="1"/>
</dbReference>
<dbReference type="Pfam" id="PF01454">
    <property type="entry name" value="MAGE"/>
    <property type="match status" value="1"/>
</dbReference>
<evidence type="ECO:0000313" key="4">
    <source>
        <dbReference type="RefSeq" id="XP_015038184.2"/>
    </source>
</evidence>
<keyword evidence="3" id="KW-1185">Reference proteome</keyword>
<dbReference type="PANTHER" id="PTHR11736">
    <property type="entry name" value="MELANOMA-ASSOCIATED ANTIGEN MAGE ANTIGEN"/>
    <property type="match status" value="1"/>
</dbReference>
<evidence type="ECO:0000313" key="5">
    <source>
        <dbReference type="RefSeq" id="XP_015038185.2"/>
    </source>
</evidence>
<feature type="compositionally biased region" description="Low complexity" evidence="1">
    <location>
        <begin position="1"/>
        <end position="14"/>
    </location>
</feature>
<dbReference type="InterPro" id="IPR002190">
    <property type="entry name" value="MHD_dom"/>
</dbReference>
<evidence type="ECO:0000259" key="2">
    <source>
        <dbReference type="PROSITE" id="PS50838"/>
    </source>
</evidence>
<protein>
    <submittedName>
        <fullName evidence="4 5">Melanoma-associated antigen 9</fullName>
    </submittedName>
</protein>
<dbReference type="Proteomes" id="UP000001819">
    <property type="component" value="Chromosome 2"/>
</dbReference>
<dbReference type="PROSITE" id="PS50838">
    <property type="entry name" value="MAGE"/>
    <property type="match status" value="1"/>
</dbReference>
<evidence type="ECO:0000256" key="1">
    <source>
        <dbReference type="SAM" id="MobiDB-lite"/>
    </source>
</evidence>
<dbReference type="SMART" id="SM01373">
    <property type="entry name" value="MAGE"/>
    <property type="match status" value="1"/>
</dbReference>
<gene>
    <name evidence="4 5" type="primary">MAGE</name>
</gene>
<feature type="compositionally biased region" description="Polar residues" evidence="1">
    <location>
        <begin position="18"/>
        <end position="29"/>
    </location>
</feature>
<organism evidence="3 4">
    <name type="scientific">Drosophila pseudoobscura pseudoobscura</name>
    <name type="common">Fruit fly</name>
    <dbReference type="NCBI Taxonomy" id="46245"/>
    <lineage>
        <taxon>Eukaryota</taxon>
        <taxon>Metazoa</taxon>
        <taxon>Ecdysozoa</taxon>
        <taxon>Arthropoda</taxon>
        <taxon>Hexapoda</taxon>
        <taxon>Insecta</taxon>
        <taxon>Pterygota</taxon>
        <taxon>Neoptera</taxon>
        <taxon>Endopterygota</taxon>
        <taxon>Diptera</taxon>
        <taxon>Brachycera</taxon>
        <taxon>Muscomorpha</taxon>
        <taxon>Ephydroidea</taxon>
        <taxon>Drosophilidae</taxon>
        <taxon>Drosophila</taxon>
        <taxon>Sophophora</taxon>
    </lineage>
</organism>
<name>A0A6I8VC35_DROPS</name>
<reference evidence="4 5" key="2">
    <citation type="submission" date="2025-04" db="UniProtKB">
        <authorList>
            <consortium name="RefSeq"/>
        </authorList>
    </citation>
    <scope>IDENTIFICATION</scope>
    <source>
        <strain evidence="4 5">MV-25-SWS-2005</strain>
        <strain evidence="3">MV2-25</strain>
        <tissue evidence="4 5">Whole body</tissue>
    </source>
</reference>